<dbReference type="Gene3D" id="1.10.10.10">
    <property type="entry name" value="Winged helix-like DNA-binding domain superfamily/Winged helix DNA-binding domain"/>
    <property type="match status" value="1"/>
</dbReference>
<reference evidence="4 5" key="1">
    <citation type="submission" date="2016-07" db="EMBL/GenBank/DDBJ databases">
        <title>Draft genome sequence of Prauserella muralis DSM 45305, isolated from a mould-covered wall in an indoor environment.</title>
        <authorList>
            <person name="Ruckert C."/>
            <person name="Albersmeier A."/>
            <person name="Jiang C.-L."/>
            <person name="Jiang Y."/>
            <person name="Kalinowski J."/>
            <person name="Schneider O."/>
            <person name="Winkler A."/>
            <person name="Zotchev S.B."/>
        </authorList>
    </citation>
    <scope>NUCLEOTIDE SEQUENCE [LARGE SCALE GENOMIC DNA]</scope>
    <source>
        <strain evidence="4 5">DSM 45305</strain>
    </source>
</reference>
<dbReference type="GO" id="GO:0003700">
    <property type="term" value="F:DNA-binding transcription factor activity"/>
    <property type="evidence" value="ECO:0007669"/>
    <property type="project" value="TreeGrafter"/>
</dbReference>
<dbReference type="Proteomes" id="UP000249915">
    <property type="component" value="Unassembled WGS sequence"/>
</dbReference>
<dbReference type="SMART" id="SM00346">
    <property type="entry name" value="HTH_ICLR"/>
    <property type="match status" value="1"/>
</dbReference>
<dbReference type="GO" id="GO:0045892">
    <property type="term" value="P:negative regulation of DNA-templated transcription"/>
    <property type="evidence" value="ECO:0007669"/>
    <property type="project" value="TreeGrafter"/>
</dbReference>
<name>A0A2V4B0F6_9PSEU</name>
<sequence>MSTLQTLDRGLRALELISHSPGGVSIAELSRRLDVHRAICYRIVATLEQHLLVARTDDGRVRLAVGVAVLASRFEPQFTVDAKPLLHALANETHATAFISAAEGQDCVAVLVAEPDDTVLTVGYRVGSRHPLTKGAAGIAILATRPERPDDPEAVRQARRDGYSLTRGELERGAVGVAAGIRVPTAVGASMPVERCVGVVAIEGLDTELAARAVCRTARRLEDLLSA</sequence>
<keyword evidence="3" id="KW-0804">Transcription</keyword>
<dbReference type="InterPro" id="IPR036388">
    <property type="entry name" value="WH-like_DNA-bd_sf"/>
</dbReference>
<dbReference type="InterPro" id="IPR036390">
    <property type="entry name" value="WH_DNA-bd_sf"/>
</dbReference>
<keyword evidence="1" id="KW-0805">Transcription regulation</keyword>
<evidence type="ECO:0000256" key="1">
    <source>
        <dbReference type="ARBA" id="ARBA00023015"/>
    </source>
</evidence>
<dbReference type="AlphaFoldDB" id="A0A2V4B0F6"/>
<organism evidence="4 5">
    <name type="scientific">Prauserella muralis</name>
    <dbReference type="NCBI Taxonomy" id="588067"/>
    <lineage>
        <taxon>Bacteria</taxon>
        <taxon>Bacillati</taxon>
        <taxon>Actinomycetota</taxon>
        <taxon>Actinomycetes</taxon>
        <taxon>Pseudonocardiales</taxon>
        <taxon>Pseudonocardiaceae</taxon>
        <taxon>Prauserella</taxon>
    </lineage>
</organism>
<evidence type="ECO:0000256" key="2">
    <source>
        <dbReference type="ARBA" id="ARBA00023125"/>
    </source>
</evidence>
<dbReference type="OrthoDB" id="156285at2"/>
<evidence type="ECO:0000313" key="5">
    <source>
        <dbReference type="Proteomes" id="UP000249915"/>
    </source>
</evidence>
<dbReference type="InterPro" id="IPR014757">
    <property type="entry name" value="Tscrpt_reg_IclR_C"/>
</dbReference>
<accession>A0A2V4B0F6</accession>
<evidence type="ECO:0000256" key="3">
    <source>
        <dbReference type="ARBA" id="ARBA00023163"/>
    </source>
</evidence>
<dbReference type="InterPro" id="IPR050707">
    <property type="entry name" value="HTH_MetabolicPath_Reg"/>
</dbReference>
<dbReference type="PROSITE" id="PS51077">
    <property type="entry name" value="HTH_ICLR"/>
    <property type="match status" value="1"/>
</dbReference>
<dbReference type="PROSITE" id="PS51078">
    <property type="entry name" value="ICLR_ED"/>
    <property type="match status" value="1"/>
</dbReference>
<dbReference type="RefSeq" id="WP_112281752.1">
    <property type="nucleotide sequence ID" value="NZ_MASW01000002.1"/>
</dbReference>
<dbReference type="PANTHER" id="PTHR30136">
    <property type="entry name" value="HELIX-TURN-HELIX TRANSCRIPTIONAL REGULATOR, ICLR FAMILY"/>
    <property type="match status" value="1"/>
</dbReference>
<proteinExistence type="predicted"/>
<dbReference type="PANTHER" id="PTHR30136:SF24">
    <property type="entry name" value="HTH-TYPE TRANSCRIPTIONAL REPRESSOR ALLR"/>
    <property type="match status" value="1"/>
</dbReference>
<evidence type="ECO:0000313" key="4">
    <source>
        <dbReference type="EMBL" id="PXY27740.1"/>
    </source>
</evidence>
<dbReference type="Gene3D" id="3.30.450.40">
    <property type="match status" value="2"/>
</dbReference>
<dbReference type="EMBL" id="MASW01000002">
    <property type="protein sequence ID" value="PXY27740.1"/>
    <property type="molecule type" value="Genomic_DNA"/>
</dbReference>
<protein>
    <submittedName>
        <fullName evidence="4">Transcriptional regulator</fullName>
    </submittedName>
</protein>
<dbReference type="SUPFAM" id="SSF46785">
    <property type="entry name" value="Winged helix' DNA-binding domain"/>
    <property type="match status" value="1"/>
</dbReference>
<gene>
    <name evidence="4" type="ORF">BAY60_15260</name>
</gene>
<comment type="caution">
    <text evidence="4">The sequence shown here is derived from an EMBL/GenBank/DDBJ whole genome shotgun (WGS) entry which is preliminary data.</text>
</comment>
<keyword evidence="5" id="KW-1185">Reference proteome</keyword>
<dbReference type="Pfam" id="PF09339">
    <property type="entry name" value="HTH_IclR"/>
    <property type="match status" value="1"/>
</dbReference>
<dbReference type="GO" id="GO:0003677">
    <property type="term" value="F:DNA binding"/>
    <property type="evidence" value="ECO:0007669"/>
    <property type="project" value="UniProtKB-KW"/>
</dbReference>
<keyword evidence="2" id="KW-0238">DNA-binding</keyword>
<dbReference type="InterPro" id="IPR029016">
    <property type="entry name" value="GAF-like_dom_sf"/>
</dbReference>
<dbReference type="SUPFAM" id="SSF55781">
    <property type="entry name" value="GAF domain-like"/>
    <property type="match status" value="1"/>
</dbReference>
<dbReference type="InterPro" id="IPR005471">
    <property type="entry name" value="Tscrpt_reg_IclR_N"/>
</dbReference>